<evidence type="ECO:0000256" key="2">
    <source>
        <dbReference type="SAM" id="Phobius"/>
    </source>
</evidence>
<dbReference type="AlphaFoldDB" id="A0A371DCB9"/>
<name>A0A371DCB9_9APHY</name>
<evidence type="ECO:0000313" key="4">
    <source>
        <dbReference type="Proteomes" id="UP000256964"/>
    </source>
</evidence>
<dbReference type="PANTHER" id="PTHR36987">
    <property type="entry name" value="NADH DEHYDROGENASE [UBIQUINONE] 1 BETA SUBCOMPLEX SUBUNIT 2-LIKE"/>
    <property type="match status" value="1"/>
</dbReference>
<reference evidence="3 4" key="1">
    <citation type="journal article" date="2018" name="Biotechnol. Biofuels">
        <title>Integrative visual omics of the white-rot fungus Polyporus brumalis exposes the biotechnological potential of its oxidative enzymes for delignifying raw plant biomass.</title>
        <authorList>
            <person name="Miyauchi S."/>
            <person name="Rancon A."/>
            <person name="Drula E."/>
            <person name="Hage H."/>
            <person name="Chaduli D."/>
            <person name="Favel A."/>
            <person name="Grisel S."/>
            <person name="Henrissat B."/>
            <person name="Herpoel-Gimbert I."/>
            <person name="Ruiz-Duenas F.J."/>
            <person name="Chevret D."/>
            <person name="Hainaut M."/>
            <person name="Lin J."/>
            <person name="Wang M."/>
            <person name="Pangilinan J."/>
            <person name="Lipzen A."/>
            <person name="Lesage-Meessen L."/>
            <person name="Navarro D."/>
            <person name="Riley R."/>
            <person name="Grigoriev I.V."/>
            <person name="Zhou S."/>
            <person name="Raouche S."/>
            <person name="Rosso M.N."/>
        </authorList>
    </citation>
    <scope>NUCLEOTIDE SEQUENCE [LARGE SCALE GENOMIC DNA]</scope>
    <source>
        <strain evidence="3 4">BRFM 1820</strain>
    </source>
</reference>
<dbReference type="GO" id="GO:0005743">
    <property type="term" value="C:mitochondrial inner membrane"/>
    <property type="evidence" value="ECO:0007669"/>
    <property type="project" value="InterPro"/>
</dbReference>
<evidence type="ECO:0000256" key="1">
    <source>
        <dbReference type="SAM" id="MobiDB-lite"/>
    </source>
</evidence>
<gene>
    <name evidence="3" type="ORF">OH76DRAFT_1349673</name>
</gene>
<keyword evidence="2" id="KW-0472">Membrane</keyword>
<evidence type="ECO:0000313" key="3">
    <source>
        <dbReference type="EMBL" id="RDX50160.1"/>
    </source>
</evidence>
<feature type="transmembrane region" description="Helical" evidence="2">
    <location>
        <begin position="71"/>
        <end position="90"/>
    </location>
</feature>
<dbReference type="EMBL" id="KZ857401">
    <property type="protein sequence ID" value="RDX50160.1"/>
    <property type="molecule type" value="Genomic_DNA"/>
</dbReference>
<sequence length="124" mass="14074">MGFQERQALVSLRQRRSPLFEPQASKEQHPSPNSHRHGRPTRYVLSCSGLDSLASTTVSIGTGFHPHLPGFTHRFLATTLGATMWFFIFYRARKDGAKLLGLKHPWEGHDHAHHGHEADHSEHH</sequence>
<accession>A0A371DCB9</accession>
<dbReference type="InterPro" id="IPR044980">
    <property type="entry name" value="NDUFB2_plant/fungi"/>
</dbReference>
<keyword evidence="2" id="KW-1133">Transmembrane helix</keyword>
<keyword evidence="4" id="KW-1185">Reference proteome</keyword>
<dbReference type="STRING" id="139420.A0A371DCB9"/>
<dbReference type="OrthoDB" id="531564at2759"/>
<dbReference type="GO" id="GO:0045271">
    <property type="term" value="C:respiratory chain complex I"/>
    <property type="evidence" value="ECO:0007669"/>
    <property type="project" value="InterPro"/>
</dbReference>
<protein>
    <submittedName>
        <fullName evidence="3">Uncharacterized protein</fullName>
    </submittedName>
</protein>
<feature type="region of interest" description="Disordered" evidence="1">
    <location>
        <begin position="14"/>
        <end position="41"/>
    </location>
</feature>
<organism evidence="3 4">
    <name type="scientific">Lentinus brumalis</name>
    <dbReference type="NCBI Taxonomy" id="2498619"/>
    <lineage>
        <taxon>Eukaryota</taxon>
        <taxon>Fungi</taxon>
        <taxon>Dikarya</taxon>
        <taxon>Basidiomycota</taxon>
        <taxon>Agaricomycotina</taxon>
        <taxon>Agaricomycetes</taxon>
        <taxon>Polyporales</taxon>
        <taxon>Polyporaceae</taxon>
        <taxon>Lentinus</taxon>
    </lineage>
</organism>
<dbReference type="Proteomes" id="UP000256964">
    <property type="component" value="Unassembled WGS sequence"/>
</dbReference>
<proteinExistence type="predicted"/>
<dbReference type="PANTHER" id="PTHR36987:SF1">
    <property type="entry name" value="NADH DEHYDROGENASE [UBIQUINONE] 1 BETA SUBCOMPLEX SUBUNIT 2"/>
    <property type="match status" value="1"/>
</dbReference>
<keyword evidence="2" id="KW-0812">Transmembrane</keyword>